<keyword evidence="16" id="KW-0479">Metal-binding</keyword>
<dbReference type="GO" id="GO:0046872">
    <property type="term" value="F:metal ion binding"/>
    <property type="evidence" value="ECO:0007669"/>
    <property type="project" value="UniProtKB-KW"/>
</dbReference>
<feature type="binding site" evidence="16">
    <location>
        <begin position="112"/>
        <end position="115"/>
    </location>
    <ligand>
        <name>substrate</name>
    </ligand>
</feature>
<evidence type="ECO:0000256" key="15">
    <source>
        <dbReference type="ARBA" id="ARBA00040883"/>
    </source>
</evidence>
<evidence type="ECO:0000256" key="9">
    <source>
        <dbReference type="ARBA" id="ARBA00022741"/>
    </source>
</evidence>
<dbReference type="InterPro" id="IPR043129">
    <property type="entry name" value="ATPase_NBD"/>
</dbReference>
<dbReference type="PANTHER" id="PTHR34265">
    <property type="entry name" value="TYPE III PANTOTHENATE KINASE"/>
    <property type="match status" value="1"/>
</dbReference>
<dbReference type="PANTHER" id="PTHR34265:SF1">
    <property type="entry name" value="TYPE III PANTOTHENATE KINASE"/>
    <property type="match status" value="1"/>
</dbReference>
<reference evidence="17 18" key="1">
    <citation type="journal article" date="2016" name="Genome Announc.">
        <title>Whole-Genome Sequence of Rummeliibacillus stabekisii Strain PP9 Isolated from Antarctic Soil.</title>
        <authorList>
            <person name="da Mota F.F."/>
            <person name="Vollu R.E."/>
            <person name="Jurelevicius D."/>
            <person name="Seldin L."/>
        </authorList>
    </citation>
    <scope>NUCLEOTIDE SEQUENCE [LARGE SCALE GENOMIC DNA]</scope>
    <source>
        <strain evidence="17 18">PP9</strain>
    </source>
</reference>
<comment type="function">
    <text evidence="16">Catalyzes the phosphorylation of pantothenate (Pan), the first step in CoA biosynthesis.</text>
</comment>
<feature type="binding site" evidence="16">
    <location>
        <position position="189"/>
    </location>
    <ligand>
        <name>substrate</name>
    </ligand>
</feature>
<feature type="active site" description="Proton acceptor" evidence="16">
    <location>
        <position position="114"/>
    </location>
</feature>
<reference evidence="18" key="2">
    <citation type="submission" date="2016-03" db="EMBL/GenBank/DDBJ databases">
        <authorList>
            <person name="Ploux O."/>
        </authorList>
    </citation>
    <scope>NUCLEOTIDE SEQUENCE [LARGE SCALE GENOMIC DNA]</scope>
    <source>
        <strain evidence="18">PP9</strain>
    </source>
</reference>
<dbReference type="InterPro" id="IPR004619">
    <property type="entry name" value="Type_III_PanK"/>
</dbReference>
<evidence type="ECO:0000256" key="14">
    <source>
        <dbReference type="ARBA" id="ARBA00038036"/>
    </source>
</evidence>
<dbReference type="STRING" id="241244.ATY39_15470"/>
<evidence type="ECO:0000256" key="2">
    <source>
        <dbReference type="ARBA" id="ARBA00001958"/>
    </source>
</evidence>
<evidence type="ECO:0000256" key="10">
    <source>
        <dbReference type="ARBA" id="ARBA00022777"/>
    </source>
</evidence>
<evidence type="ECO:0000256" key="13">
    <source>
        <dbReference type="ARBA" id="ARBA00022993"/>
    </source>
</evidence>
<dbReference type="NCBIfam" id="NF009847">
    <property type="entry name" value="PRK13318.1-5"/>
    <property type="match status" value="1"/>
</dbReference>
<dbReference type="Proteomes" id="UP000076021">
    <property type="component" value="Chromosome"/>
</dbReference>
<evidence type="ECO:0000256" key="12">
    <source>
        <dbReference type="ARBA" id="ARBA00022958"/>
    </source>
</evidence>
<dbReference type="Gene3D" id="3.30.420.40">
    <property type="match status" value="2"/>
</dbReference>
<evidence type="ECO:0000313" key="18">
    <source>
        <dbReference type="Proteomes" id="UP000076021"/>
    </source>
</evidence>
<keyword evidence="12 16" id="KW-0630">Potassium</keyword>
<comment type="pathway">
    <text evidence="4 16">Cofactor biosynthesis; coenzyme A biosynthesis; CoA from (R)-pantothenate: step 1/5.</text>
</comment>
<dbReference type="HAMAP" id="MF_01274">
    <property type="entry name" value="Pantothen_kinase_3"/>
    <property type="match status" value="1"/>
</dbReference>
<evidence type="ECO:0000256" key="4">
    <source>
        <dbReference type="ARBA" id="ARBA00005225"/>
    </source>
</evidence>
<accession>A0A143HGV4</accession>
<dbReference type="GO" id="GO:0005524">
    <property type="term" value="F:ATP binding"/>
    <property type="evidence" value="ECO:0007669"/>
    <property type="project" value="UniProtKB-UniRule"/>
</dbReference>
<keyword evidence="11 16" id="KW-0067">ATP-binding</keyword>
<gene>
    <name evidence="16" type="primary">coaX</name>
    <name evidence="17" type="ORF">ATY39_15470</name>
</gene>
<dbReference type="NCBIfam" id="TIGR00671">
    <property type="entry name" value="baf"/>
    <property type="match status" value="1"/>
</dbReference>
<keyword evidence="13 16" id="KW-0173">Coenzyme A biosynthesis</keyword>
<dbReference type="UniPathway" id="UPA00241">
    <property type="reaction ID" value="UER00352"/>
</dbReference>
<dbReference type="OrthoDB" id="9804707at2"/>
<evidence type="ECO:0000256" key="7">
    <source>
        <dbReference type="ARBA" id="ARBA00022490"/>
    </source>
</evidence>
<evidence type="ECO:0000256" key="8">
    <source>
        <dbReference type="ARBA" id="ARBA00022679"/>
    </source>
</evidence>
<dbReference type="KEGG" id="rst:ATY39_15470"/>
<name>A0A143HGV4_9BACL</name>
<evidence type="ECO:0000313" key="17">
    <source>
        <dbReference type="EMBL" id="AMX00690.1"/>
    </source>
</evidence>
<keyword evidence="10 16" id="KW-0418">Kinase</keyword>
<keyword evidence="18" id="KW-1185">Reference proteome</keyword>
<comment type="subunit">
    <text evidence="5 16">Homodimer.</text>
</comment>
<dbReference type="Pfam" id="PF03309">
    <property type="entry name" value="Pan_kinase"/>
    <property type="match status" value="1"/>
</dbReference>
<evidence type="ECO:0000256" key="1">
    <source>
        <dbReference type="ARBA" id="ARBA00001206"/>
    </source>
</evidence>
<protein>
    <recommendedName>
        <fullName evidence="15 16">Type III pantothenate kinase</fullName>
        <ecNumber evidence="6 16">2.7.1.33</ecNumber>
    </recommendedName>
    <alternativeName>
        <fullName evidence="16">PanK-III</fullName>
    </alternativeName>
    <alternativeName>
        <fullName evidence="16">Pantothenic acid kinase</fullName>
    </alternativeName>
</protein>
<evidence type="ECO:0000256" key="11">
    <source>
        <dbReference type="ARBA" id="ARBA00022840"/>
    </source>
</evidence>
<dbReference type="SUPFAM" id="SSF53067">
    <property type="entry name" value="Actin-like ATPase domain"/>
    <property type="match status" value="2"/>
</dbReference>
<dbReference type="EC" id="2.7.1.33" evidence="6 16"/>
<comment type="caution">
    <text evidence="16">Lacks conserved residue(s) required for the propagation of feature annotation.</text>
</comment>
<dbReference type="NCBIfam" id="NF009843">
    <property type="entry name" value="PRK13318.1-1"/>
    <property type="match status" value="1"/>
</dbReference>
<dbReference type="GO" id="GO:0004594">
    <property type="term" value="F:pantothenate kinase activity"/>
    <property type="evidence" value="ECO:0007669"/>
    <property type="project" value="UniProtKB-UniRule"/>
</dbReference>
<comment type="cofactor">
    <cofactor evidence="16">
        <name>NH4(+)</name>
        <dbReference type="ChEBI" id="CHEBI:28938"/>
    </cofactor>
    <cofactor evidence="16">
        <name>K(+)</name>
        <dbReference type="ChEBI" id="CHEBI:29103"/>
    </cofactor>
    <text evidence="16">A monovalent cation. Ammonium or potassium.</text>
</comment>
<evidence type="ECO:0000256" key="16">
    <source>
        <dbReference type="HAMAP-Rule" id="MF_01274"/>
    </source>
</evidence>
<dbReference type="EMBL" id="CP014806">
    <property type="protein sequence ID" value="AMX00690.1"/>
    <property type="molecule type" value="Genomic_DNA"/>
</dbReference>
<evidence type="ECO:0000256" key="5">
    <source>
        <dbReference type="ARBA" id="ARBA00011738"/>
    </source>
</evidence>
<proteinExistence type="inferred from homology"/>
<organism evidence="17 18">
    <name type="scientific">Rummeliibacillus stabekisii</name>
    <dbReference type="NCBI Taxonomy" id="241244"/>
    <lineage>
        <taxon>Bacteria</taxon>
        <taxon>Bacillati</taxon>
        <taxon>Bacillota</taxon>
        <taxon>Bacilli</taxon>
        <taxon>Bacillales</taxon>
        <taxon>Caryophanaceae</taxon>
        <taxon>Rummeliibacillus</taxon>
    </lineage>
</organism>
<feature type="binding site" evidence="16">
    <location>
        <position position="134"/>
    </location>
    <ligand>
        <name>K(+)</name>
        <dbReference type="ChEBI" id="CHEBI:29103"/>
    </ligand>
</feature>
<dbReference type="NCBIfam" id="NF009848">
    <property type="entry name" value="PRK13318.1-6"/>
    <property type="match status" value="1"/>
</dbReference>
<keyword evidence="8 16" id="KW-0808">Transferase</keyword>
<comment type="subcellular location">
    <subcellularLocation>
        <location evidence="3 16">Cytoplasm</location>
    </subcellularLocation>
</comment>
<comment type="catalytic activity">
    <reaction evidence="1 16">
        <text>(R)-pantothenate + ATP = (R)-4'-phosphopantothenate + ADP + H(+)</text>
        <dbReference type="Rhea" id="RHEA:16373"/>
        <dbReference type="ChEBI" id="CHEBI:10986"/>
        <dbReference type="ChEBI" id="CHEBI:15378"/>
        <dbReference type="ChEBI" id="CHEBI:29032"/>
        <dbReference type="ChEBI" id="CHEBI:30616"/>
        <dbReference type="ChEBI" id="CHEBI:456216"/>
        <dbReference type="EC" id="2.7.1.33"/>
    </reaction>
</comment>
<dbReference type="CDD" id="cd24015">
    <property type="entry name" value="ASKHA_NBD_PanK-III"/>
    <property type="match status" value="1"/>
</dbReference>
<dbReference type="GO" id="GO:0005737">
    <property type="term" value="C:cytoplasm"/>
    <property type="evidence" value="ECO:0007669"/>
    <property type="project" value="UniProtKB-SubCell"/>
</dbReference>
<evidence type="ECO:0000256" key="6">
    <source>
        <dbReference type="ARBA" id="ARBA00012102"/>
    </source>
</evidence>
<dbReference type="AlphaFoldDB" id="A0A143HGV4"/>
<sequence>MREILLILVMDVGNTNISIGVYKEDKLQHHWRLKTDVHKTEDEYAMQIKMLFMHKSLSLSDIRGIIISSVVPPIMFTLELMCKRYFAVEPLVVGPGVKTGLNIHSENPREIGADRIVNAVAAIHEYGAPLIVVDFGTATTYCYIDEKGRYLGGAIAPGISIAMEALFTKASKLPRVELARPQSVIGKNTVSSMQAGIVYGYIGQVEGIVNRMRQEGSEGALAVATGGLAELIAKESQVIDVVDPLLTLKGLHLIYKRNQEEKRNKNG</sequence>
<dbReference type="GO" id="GO:0015937">
    <property type="term" value="P:coenzyme A biosynthetic process"/>
    <property type="evidence" value="ECO:0007669"/>
    <property type="project" value="UniProtKB-UniRule"/>
</dbReference>
<feature type="binding site" evidence="16">
    <location>
        <begin position="11"/>
        <end position="18"/>
    </location>
    <ligand>
        <name>ATP</name>
        <dbReference type="ChEBI" id="CHEBI:30616"/>
    </ligand>
</feature>
<keyword evidence="7 16" id="KW-0963">Cytoplasm</keyword>
<evidence type="ECO:0000256" key="3">
    <source>
        <dbReference type="ARBA" id="ARBA00004496"/>
    </source>
</evidence>
<comment type="similarity">
    <text evidence="14 16">Belongs to the type III pantothenate kinase family.</text>
</comment>
<keyword evidence="9 16" id="KW-0547">Nucleotide-binding</keyword>
<feature type="binding site" evidence="16">
    <location>
        <position position="137"/>
    </location>
    <ligand>
        <name>ATP</name>
        <dbReference type="ChEBI" id="CHEBI:30616"/>
    </ligand>
</feature>
<dbReference type="NCBIfam" id="NF009855">
    <property type="entry name" value="PRK13321.1"/>
    <property type="match status" value="1"/>
</dbReference>
<comment type="cofactor">
    <cofactor evidence="2">
        <name>K(+)</name>
        <dbReference type="ChEBI" id="CHEBI:29103"/>
    </cofactor>
</comment>